<evidence type="ECO:0000313" key="5">
    <source>
        <dbReference type="EMBL" id="MBB6448666.1"/>
    </source>
</evidence>
<reference evidence="5 6" key="1">
    <citation type="submission" date="2020-08" db="EMBL/GenBank/DDBJ databases">
        <title>Genomic Encyclopedia of Type Strains, Phase IV (KMG-IV): sequencing the most valuable type-strain genomes for metagenomic binning, comparative biology and taxonomic classification.</title>
        <authorList>
            <person name="Goeker M."/>
        </authorList>
    </citation>
    <scope>NUCLEOTIDE SEQUENCE [LARGE SCALE GENOMIC DNA]</scope>
    <source>
        <strain evidence="5 6">DSM 21769</strain>
    </source>
</reference>
<organism evidence="5 6">
    <name type="scientific">Geomicrobium halophilum</name>
    <dbReference type="NCBI Taxonomy" id="549000"/>
    <lineage>
        <taxon>Bacteria</taxon>
        <taxon>Bacillati</taxon>
        <taxon>Bacillota</taxon>
        <taxon>Bacilli</taxon>
        <taxon>Bacillales</taxon>
        <taxon>Geomicrobium</taxon>
    </lineage>
</organism>
<dbReference type="PROSITE" id="PS50949">
    <property type="entry name" value="HTH_GNTR"/>
    <property type="match status" value="1"/>
</dbReference>
<dbReference type="PANTHER" id="PTHR43537:SF43">
    <property type="entry name" value="GNTR-FAMILY TRANSCRIPTIONAL REGULATOR"/>
    <property type="match status" value="1"/>
</dbReference>
<evidence type="ECO:0000256" key="1">
    <source>
        <dbReference type="ARBA" id="ARBA00023015"/>
    </source>
</evidence>
<evidence type="ECO:0000313" key="6">
    <source>
        <dbReference type="Proteomes" id="UP000568839"/>
    </source>
</evidence>
<evidence type="ECO:0000259" key="4">
    <source>
        <dbReference type="PROSITE" id="PS50949"/>
    </source>
</evidence>
<dbReference type="InterPro" id="IPR011711">
    <property type="entry name" value="GntR_C"/>
</dbReference>
<protein>
    <submittedName>
        <fullName evidence="5">DNA-binding FadR family transcriptional regulator</fullName>
    </submittedName>
</protein>
<dbReference type="InterPro" id="IPR036388">
    <property type="entry name" value="WH-like_DNA-bd_sf"/>
</dbReference>
<comment type="caution">
    <text evidence="5">The sequence shown here is derived from an EMBL/GenBank/DDBJ whole genome shotgun (WGS) entry which is preliminary data.</text>
</comment>
<dbReference type="InterPro" id="IPR036390">
    <property type="entry name" value="WH_DNA-bd_sf"/>
</dbReference>
<dbReference type="Pfam" id="PF00392">
    <property type="entry name" value="GntR"/>
    <property type="match status" value="1"/>
</dbReference>
<dbReference type="InterPro" id="IPR008920">
    <property type="entry name" value="TF_FadR/GntR_C"/>
</dbReference>
<proteinExistence type="predicted"/>
<sequence>MNEKANLIDNPLSRKTLSKQVEERIVDLLLSNKLKPGDKLPPEMDLIEMLGVSRPVLREAMSSLESLGVIRRKARDGTYFAEKIGFKPFSTMLSIVNDNIEAIIEARMTVELGIVTLAAEKISETDLLRLKETIESIRCSEDNNYGEADINFHQIIASSVENPILQGMIDSLILTHAKVNAQIPHREKEKTVAHHEAIYDALEQRNPEASFRQMYKHLDFVRDKILNQREQN</sequence>
<dbReference type="SUPFAM" id="SSF46785">
    <property type="entry name" value="Winged helix' DNA-binding domain"/>
    <property type="match status" value="1"/>
</dbReference>
<keyword evidence="3" id="KW-0804">Transcription</keyword>
<dbReference type="GO" id="GO:0003700">
    <property type="term" value="F:DNA-binding transcription factor activity"/>
    <property type="evidence" value="ECO:0007669"/>
    <property type="project" value="InterPro"/>
</dbReference>
<evidence type="ECO:0000256" key="2">
    <source>
        <dbReference type="ARBA" id="ARBA00023125"/>
    </source>
</evidence>
<name>A0A841PN83_9BACL</name>
<keyword evidence="6" id="KW-1185">Reference proteome</keyword>
<dbReference type="AlphaFoldDB" id="A0A841PN83"/>
<dbReference type="CDD" id="cd07377">
    <property type="entry name" value="WHTH_GntR"/>
    <property type="match status" value="1"/>
</dbReference>
<keyword evidence="1" id="KW-0805">Transcription regulation</keyword>
<feature type="domain" description="HTH gntR-type" evidence="4">
    <location>
        <begin position="15"/>
        <end position="83"/>
    </location>
</feature>
<gene>
    <name evidence="5" type="ORF">HNR44_000615</name>
</gene>
<dbReference type="RefSeq" id="WP_184402628.1">
    <property type="nucleotide sequence ID" value="NZ_JACHHJ010000001.1"/>
</dbReference>
<keyword evidence="2 5" id="KW-0238">DNA-binding</keyword>
<dbReference type="Pfam" id="PF07729">
    <property type="entry name" value="FCD"/>
    <property type="match status" value="1"/>
</dbReference>
<dbReference type="PANTHER" id="PTHR43537">
    <property type="entry name" value="TRANSCRIPTIONAL REGULATOR, GNTR FAMILY"/>
    <property type="match status" value="1"/>
</dbReference>
<dbReference type="SMART" id="SM00895">
    <property type="entry name" value="FCD"/>
    <property type="match status" value="1"/>
</dbReference>
<dbReference type="Gene3D" id="1.20.120.530">
    <property type="entry name" value="GntR ligand-binding domain-like"/>
    <property type="match status" value="1"/>
</dbReference>
<dbReference type="Proteomes" id="UP000568839">
    <property type="component" value="Unassembled WGS sequence"/>
</dbReference>
<dbReference type="PRINTS" id="PR00035">
    <property type="entry name" value="HTHGNTR"/>
</dbReference>
<dbReference type="Gene3D" id="1.10.10.10">
    <property type="entry name" value="Winged helix-like DNA-binding domain superfamily/Winged helix DNA-binding domain"/>
    <property type="match status" value="1"/>
</dbReference>
<evidence type="ECO:0000256" key="3">
    <source>
        <dbReference type="ARBA" id="ARBA00023163"/>
    </source>
</evidence>
<dbReference type="EMBL" id="JACHHJ010000001">
    <property type="protein sequence ID" value="MBB6448666.1"/>
    <property type="molecule type" value="Genomic_DNA"/>
</dbReference>
<dbReference type="SMART" id="SM00345">
    <property type="entry name" value="HTH_GNTR"/>
    <property type="match status" value="1"/>
</dbReference>
<dbReference type="GO" id="GO:0003677">
    <property type="term" value="F:DNA binding"/>
    <property type="evidence" value="ECO:0007669"/>
    <property type="project" value="UniProtKB-KW"/>
</dbReference>
<dbReference type="SUPFAM" id="SSF48008">
    <property type="entry name" value="GntR ligand-binding domain-like"/>
    <property type="match status" value="1"/>
</dbReference>
<accession>A0A841PN83</accession>
<dbReference type="InterPro" id="IPR000524">
    <property type="entry name" value="Tscrpt_reg_HTH_GntR"/>
</dbReference>